<dbReference type="eggNOG" id="COG2308">
    <property type="taxonomic scope" value="Bacteria"/>
</dbReference>
<dbReference type="OrthoDB" id="9803842at2"/>
<evidence type="ECO:0000259" key="3">
    <source>
        <dbReference type="Pfam" id="PF14403"/>
    </source>
</evidence>
<evidence type="ECO:0000259" key="2">
    <source>
        <dbReference type="Pfam" id="PF04168"/>
    </source>
</evidence>
<name>E5XP39_SEGRC</name>
<reference evidence="4 5" key="1">
    <citation type="journal article" date="2011" name="Stand. Genomic Sci.">
        <title>High quality draft genome sequence of Segniliparus rugosus CDC 945(T)= (ATCC BAA-974(T)).</title>
        <authorList>
            <person name="Earl A.M."/>
            <person name="Desjardins C.A."/>
            <person name="Fitzgerald M.G."/>
            <person name="Arachchi H.M."/>
            <person name="Zeng Q."/>
            <person name="Mehta T."/>
            <person name="Griggs A."/>
            <person name="Birren B.W."/>
            <person name="Toney N.C."/>
            <person name="Carr J."/>
            <person name="Posey J."/>
            <person name="Butler W.R."/>
        </authorList>
    </citation>
    <scope>NUCLEOTIDE SEQUENCE [LARGE SCALE GENOMIC DNA]</scope>
    <source>
        <strain evidence="5">ATCC BAA-974 / DSM 45345 / CCUG 50838 / CIP 108380 / JCM 13579 / CDC 945</strain>
    </source>
</reference>
<dbReference type="Pfam" id="PF04168">
    <property type="entry name" value="Alpha-E"/>
    <property type="match status" value="1"/>
</dbReference>
<dbReference type="Gene3D" id="3.40.50.11290">
    <property type="match status" value="1"/>
</dbReference>
<dbReference type="InterPro" id="IPR051680">
    <property type="entry name" value="ATP-dep_Glu-Cys_Ligase-2"/>
</dbReference>
<evidence type="ECO:0000256" key="1">
    <source>
        <dbReference type="SAM" id="MobiDB-lite"/>
    </source>
</evidence>
<evidence type="ECO:0000313" key="4">
    <source>
        <dbReference type="EMBL" id="EFV13885.1"/>
    </source>
</evidence>
<feature type="region of interest" description="Disordered" evidence="1">
    <location>
        <begin position="73"/>
        <end position="94"/>
    </location>
</feature>
<dbReference type="InterPro" id="IPR025841">
    <property type="entry name" value="CP_ATPgrasp_2"/>
</dbReference>
<keyword evidence="5" id="KW-1185">Reference proteome</keyword>
<dbReference type="STRING" id="679197.HMPREF9336_01260"/>
<accession>E5XP39</accession>
<dbReference type="EMBL" id="ACZI02000003">
    <property type="protein sequence ID" value="EFV13885.1"/>
    <property type="molecule type" value="Genomic_DNA"/>
</dbReference>
<dbReference type="SUPFAM" id="SSF56059">
    <property type="entry name" value="Glutathione synthetase ATP-binding domain-like"/>
    <property type="match status" value="1"/>
</dbReference>
<dbReference type="HOGENOM" id="CLU_013951_0_0_11"/>
<dbReference type="RefSeq" id="WP_007468852.1">
    <property type="nucleotide sequence ID" value="NZ_KI391954.1"/>
</dbReference>
<gene>
    <name evidence="4" type="ORF">HMPREF9336_01260</name>
</gene>
<protein>
    <submittedName>
        <fullName evidence="4">Uncharacterized protein</fullName>
    </submittedName>
</protein>
<dbReference type="PANTHER" id="PTHR34595">
    <property type="entry name" value="BLR5612 PROTEIN"/>
    <property type="match status" value="1"/>
</dbReference>
<proteinExistence type="predicted"/>
<dbReference type="Pfam" id="PF14403">
    <property type="entry name" value="CP_ATPgrasp_2"/>
    <property type="match status" value="1"/>
</dbReference>
<sequence>MSPTGLGPQAQQVLFGEASEGYDELTDDEGQPRAHWSELIASLAPLGPAGLERMRARVARQVDNDGITYNPVGAPALSTARGGPGAEKQAPVHGGPAPWPLDPVPLVVSAQDWAVLEEGLAQRARLFVALLADLYGPQRILEQGVLPPELVFAHRGYLRMALQAPSPEKPVFLHAVELGRGPSGEFVVHADRTQAPSGIGYAVAGRRVLMRTAPGVFQAVGPRSLGPFVQELRLALIEAAPAGAEDPTVVVLSPGVGSETAFDQAHLALIMGFPLVQAADLMVREGKVWMRSLGTLKRVDVILRRVDSQYVDPLDLRPDSQLGVPGLVEAANRGTVTVVNSIGSGVLENPALAVFLPQLARALLDEELLLDSAAVLWGGRPTDRAKLAEDCAELVIRDVVTGAAQPGAALSAEGREKFARQLAAEPWRWVGQLPMGLGSAPVIPDSRGSEAEDGPTLLEGAPVLLRCFTVAHGNRQVVLPGGLGQVMARGKVQGLPVSTATKDIWVAQPATGAARGKQQSEQGARVVAMDVPQPSPPEARADETVTSPRVLADLFWIGRYGERAEALARLLIVIRERLQEQRSSSGPDVPFAEPLQSLFGAVPQVTAGPEYGAEIGVEFGLRELRSFTFDRERSGSLAQSVDRLGNAAQGVRDQLSVDTWMVLADLERALEQPLQQSSQISWADEIVQLSIAQSQVLAGMLALSGLAAESMVHDPGWRLMDIGKRIERALQLTALVRATLVKQYEPDVERPLTEAVLSSVESAVIYRRRHHLRVRVSTVAELLFFDVDNPRSLLYQLEALRRNLMALPDAARSTRAEHALESLFSLLRRIEPDELERVSPEGERAALAQWLTAVHTGLGDLATVIERSRLTPPSQMRPLWAGSKEQSWN</sequence>
<evidence type="ECO:0000313" key="5">
    <source>
        <dbReference type="Proteomes" id="UP000004816"/>
    </source>
</evidence>
<feature type="domain" description="DUF403" evidence="2">
    <location>
        <begin position="548"/>
        <end position="867"/>
    </location>
</feature>
<comment type="caution">
    <text evidence="4">The sequence shown here is derived from an EMBL/GenBank/DDBJ whole genome shotgun (WGS) entry which is preliminary data.</text>
</comment>
<dbReference type="InterPro" id="IPR007296">
    <property type="entry name" value="DUF403"/>
</dbReference>
<dbReference type="Proteomes" id="UP000004816">
    <property type="component" value="Unassembled WGS sequence"/>
</dbReference>
<dbReference type="PANTHER" id="PTHR34595:SF2">
    <property type="entry name" value="BLR2978 PROTEIN"/>
    <property type="match status" value="1"/>
</dbReference>
<dbReference type="AlphaFoldDB" id="E5XP39"/>
<organism evidence="4 5">
    <name type="scientific">Segniliparus rugosus (strain ATCC BAA-974 / DSM 45345 / CCUG 50838 / CIP 108380 / JCM 13579 / CDC 945)</name>
    <dbReference type="NCBI Taxonomy" id="679197"/>
    <lineage>
        <taxon>Bacteria</taxon>
        <taxon>Bacillati</taxon>
        <taxon>Actinomycetota</taxon>
        <taxon>Actinomycetes</taxon>
        <taxon>Mycobacteriales</taxon>
        <taxon>Segniliparaceae</taxon>
        <taxon>Segniliparus</taxon>
    </lineage>
</organism>
<dbReference type="eggNOG" id="COG2307">
    <property type="taxonomic scope" value="Bacteria"/>
</dbReference>
<feature type="domain" description="Circularly permuted ATP-grasp type 2" evidence="3">
    <location>
        <begin position="105"/>
        <end position="486"/>
    </location>
</feature>